<dbReference type="EMBL" id="AFLV02000078">
    <property type="protein sequence ID" value="EKR62690.1"/>
    <property type="molecule type" value="Genomic_DNA"/>
</dbReference>
<evidence type="ECO:0000313" key="1">
    <source>
        <dbReference type="EMBL" id="EKR62690.1"/>
    </source>
</evidence>
<gene>
    <name evidence="1" type="ORF">LEP1GSC036_0076</name>
</gene>
<organism evidence="1 2">
    <name type="scientific">Leptospira weilii str. 2006001853</name>
    <dbReference type="NCBI Taxonomy" id="1001589"/>
    <lineage>
        <taxon>Bacteria</taxon>
        <taxon>Pseudomonadati</taxon>
        <taxon>Spirochaetota</taxon>
        <taxon>Spirochaetia</taxon>
        <taxon>Leptospirales</taxon>
        <taxon>Leptospiraceae</taxon>
        <taxon>Leptospira</taxon>
    </lineage>
</organism>
<dbReference type="AlphaFoldDB" id="A0A828YW26"/>
<reference evidence="1 2" key="1">
    <citation type="submission" date="2012-10" db="EMBL/GenBank/DDBJ databases">
        <authorList>
            <person name="Harkins D.M."/>
            <person name="Durkin A.S."/>
            <person name="Brinkac L.M."/>
            <person name="Haft D.H."/>
            <person name="Selengut J.D."/>
            <person name="Sanka R."/>
            <person name="DePew J."/>
            <person name="Purushe J."/>
            <person name="Whelen A.C."/>
            <person name="Vinetz J.M."/>
            <person name="Sutton G.G."/>
            <person name="Nierman W.C."/>
            <person name="Fouts D.E."/>
        </authorList>
    </citation>
    <scope>NUCLEOTIDE SEQUENCE [LARGE SCALE GENOMIC DNA]</scope>
    <source>
        <strain evidence="1 2">2006001853</strain>
    </source>
</reference>
<sequence>MGPIVLYRRLSEFRQIYLRIQAFVGLVILESNALVSDSPKLSYDPAHVKMRNLLG</sequence>
<evidence type="ECO:0000313" key="2">
    <source>
        <dbReference type="Proteomes" id="UP000001338"/>
    </source>
</evidence>
<proteinExistence type="predicted"/>
<accession>A0A828YW26</accession>
<dbReference type="Proteomes" id="UP000001338">
    <property type="component" value="Unassembled WGS sequence"/>
</dbReference>
<comment type="caution">
    <text evidence="1">The sequence shown here is derived from an EMBL/GenBank/DDBJ whole genome shotgun (WGS) entry which is preliminary data.</text>
</comment>
<protein>
    <submittedName>
        <fullName evidence="1">Uncharacterized protein</fullName>
    </submittedName>
</protein>
<name>A0A828YW26_9LEPT</name>